<reference evidence="2" key="3">
    <citation type="submission" date="2023-03" db="UniProtKB">
        <authorList>
            <consortium name="EnsemblPlants"/>
        </authorList>
    </citation>
    <scope>IDENTIFICATION</scope>
    <source>
        <strain evidence="2">cv. Chiifu-401-42</strain>
    </source>
</reference>
<feature type="region of interest" description="Disordered" evidence="1">
    <location>
        <begin position="1"/>
        <end position="31"/>
    </location>
</feature>
<accession>M4D0Z1</accession>
<sequence>MSMDAHRSTDHDEDRSIDYSRHRSTSSAESIAECSAVRIMTHEEFAEKHPYPPSPFYVKMDQPHEPAVDRQRETDIDRPPSPPIDRREPLTYRQDLDTICMNNPQPATSIDIFNITSIDTRFAAIEDRLKSYEDMHDRFTSPIMRYLNTLSTHMMNVQKDNGFSEEESEQDLVAKTIKACFIKIPNNKFERDLEAAIFKARFTKNSWI</sequence>
<evidence type="ECO:0000313" key="2">
    <source>
        <dbReference type="EnsemblPlants" id="Bra010140.1-P"/>
    </source>
</evidence>
<dbReference type="Gramene" id="Bra010140.1">
    <property type="protein sequence ID" value="Bra010140.1-P"/>
    <property type="gene ID" value="Bra010140"/>
</dbReference>
<name>M4D0Z1_BRACM</name>
<evidence type="ECO:0000313" key="3">
    <source>
        <dbReference type="Proteomes" id="UP000011750"/>
    </source>
</evidence>
<organism evidence="2 3">
    <name type="scientific">Brassica campestris</name>
    <name type="common">Field mustard</name>
    <dbReference type="NCBI Taxonomy" id="3711"/>
    <lineage>
        <taxon>Eukaryota</taxon>
        <taxon>Viridiplantae</taxon>
        <taxon>Streptophyta</taxon>
        <taxon>Embryophyta</taxon>
        <taxon>Tracheophyta</taxon>
        <taxon>Spermatophyta</taxon>
        <taxon>Magnoliopsida</taxon>
        <taxon>eudicotyledons</taxon>
        <taxon>Gunneridae</taxon>
        <taxon>Pentapetalae</taxon>
        <taxon>rosids</taxon>
        <taxon>malvids</taxon>
        <taxon>Brassicales</taxon>
        <taxon>Brassicaceae</taxon>
        <taxon>Brassiceae</taxon>
        <taxon>Brassica</taxon>
    </lineage>
</organism>
<reference evidence="2 3" key="1">
    <citation type="journal article" date="2011" name="Nat. Genet.">
        <title>The genome of the mesopolyploid crop species Brassica rapa.</title>
        <authorList>
            <consortium name="Brassica rapa Genome Sequencing Project Consortium"/>
            <person name="Wang X."/>
            <person name="Wang H."/>
            <person name="Wang J."/>
            <person name="Sun R."/>
            <person name="Wu J."/>
            <person name="Liu S."/>
            <person name="Bai Y."/>
            <person name="Mun J.H."/>
            <person name="Bancroft I."/>
            <person name="Cheng F."/>
            <person name="Huang S."/>
            <person name="Li X."/>
            <person name="Hua W."/>
            <person name="Wang J."/>
            <person name="Wang X."/>
            <person name="Freeling M."/>
            <person name="Pires J.C."/>
            <person name="Paterson A.H."/>
            <person name="Chalhoub B."/>
            <person name="Wang B."/>
            <person name="Hayward A."/>
            <person name="Sharpe A.G."/>
            <person name="Park B.S."/>
            <person name="Weisshaar B."/>
            <person name="Liu B."/>
            <person name="Li B."/>
            <person name="Liu B."/>
            <person name="Tong C."/>
            <person name="Song C."/>
            <person name="Duran C."/>
            <person name="Peng C."/>
            <person name="Geng C."/>
            <person name="Koh C."/>
            <person name="Lin C."/>
            <person name="Edwards D."/>
            <person name="Mu D."/>
            <person name="Shen D."/>
            <person name="Soumpourou E."/>
            <person name="Li F."/>
            <person name="Fraser F."/>
            <person name="Conant G."/>
            <person name="Lassalle G."/>
            <person name="King G.J."/>
            <person name="Bonnema G."/>
            <person name="Tang H."/>
            <person name="Wang H."/>
            <person name="Belcram H."/>
            <person name="Zhou H."/>
            <person name="Hirakawa H."/>
            <person name="Abe H."/>
            <person name="Guo H."/>
            <person name="Wang H."/>
            <person name="Jin H."/>
            <person name="Parkin I.A."/>
            <person name="Batley J."/>
            <person name="Kim J.S."/>
            <person name="Just J."/>
            <person name="Li J."/>
            <person name="Xu J."/>
            <person name="Deng J."/>
            <person name="Kim J.A."/>
            <person name="Li J."/>
            <person name="Yu J."/>
            <person name="Meng J."/>
            <person name="Wang J."/>
            <person name="Min J."/>
            <person name="Poulain J."/>
            <person name="Wang J."/>
            <person name="Hatakeyama K."/>
            <person name="Wu K."/>
            <person name="Wang L."/>
            <person name="Fang L."/>
            <person name="Trick M."/>
            <person name="Links M.G."/>
            <person name="Zhao M."/>
            <person name="Jin M."/>
            <person name="Ramchiary N."/>
            <person name="Drou N."/>
            <person name="Berkman P.J."/>
            <person name="Cai Q."/>
            <person name="Huang Q."/>
            <person name="Li R."/>
            <person name="Tabata S."/>
            <person name="Cheng S."/>
            <person name="Zhang S."/>
            <person name="Zhang S."/>
            <person name="Huang S."/>
            <person name="Sato S."/>
            <person name="Sun S."/>
            <person name="Kwon S.J."/>
            <person name="Choi S.R."/>
            <person name="Lee T.H."/>
            <person name="Fan W."/>
            <person name="Zhao X."/>
            <person name="Tan X."/>
            <person name="Xu X."/>
            <person name="Wang Y."/>
            <person name="Qiu Y."/>
            <person name="Yin Y."/>
            <person name="Li Y."/>
            <person name="Du Y."/>
            <person name="Liao Y."/>
            <person name="Lim Y."/>
            <person name="Narusaka Y."/>
            <person name="Wang Y."/>
            <person name="Wang Z."/>
            <person name="Li Z."/>
            <person name="Wang Z."/>
            <person name="Xiong Z."/>
            <person name="Zhang Z."/>
        </authorList>
    </citation>
    <scope>NUCLEOTIDE SEQUENCE [LARGE SCALE GENOMIC DNA]</scope>
    <source>
        <strain evidence="2 3">cv. Chiifu-401-42</strain>
    </source>
</reference>
<proteinExistence type="predicted"/>
<feature type="compositionally biased region" description="Basic and acidic residues" evidence="1">
    <location>
        <begin position="1"/>
        <end position="21"/>
    </location>
</feature>
<evidence type="ECO:0000256" key="1">
    <source>
        <dbReference type="SAM" id="MobiDB-lite"/>
    </source>
</evidence>
<dbReference type="Proteomes" id="UP000011750">
    <property type="component" value="Chromosome A06"/>
</dbReference>
<dbReference type="HOGENOM" id="CLU_1322570_0_0_1"/>
<protein>
    <submittedName>
        <fullName evidence="2">Uncharacterized protein</fullName>
    </submittedName>
</protein>
<feature type="compositionally biased region" description="Basic and acidic residues" evidence="1">
    <location>
        <begin position="61"/>
        <end position="88"/>
    </location>
</feature>
<keyword evidence="3" id="KW-1185">Reference proteome</keyword>
<dbReference type="EnsemblPlants" id="Bra010140.1">
    <property type="protein sequence ID" value="Bra010140.1-P"/>
    <property type="gene ID" value="Bra010140"/>
</dbReference>
<feature type="region of interest" description="Disordered" evidence="1">
    <location>
        <begin position="48"/>
        <end position="88"/>
    </location>
</feature>
<dbReference type="InParanoid" id="M4D0Z1"/>
<dbReference type="AlphaFoldDB" id="M4D0Z1"/>
<reference evidence="2 3" key="2">
    <citation type="journal article" date="2018" name="Hortic Res">
        <title>Improved Brassica rapa reference genome by single-molecule sequencing and chromosome conformation capture technologies.</title>
        <authorList>
            <person name="Zhang L."/>
            <person name="Cai X."/>
            <person name="Wu J."/>
            <person name="Liu M."/>
            <person name="Grob S."/>
            <person name="Cheng F."/>
            <person name="Liang J."/>
            <person name="Cai C."/>
            <person name="Liu Z."/>
            <person name="Liu B."/>
            <person name="Wang F."/>
            <person name="Li S."/>
            <person name="Liu F."/>
            <person name="Li X."/>
            <person name="Cheng L."/>
            <person name="Yang W."/>
            <person name="Li M.H."/>
            <person name="Grossniklaus U."/>
            <person name="Zheng H."/>
            <person name="Wang X."/>
        </authorList>
    </citation>
    <scope>NUCLEOTIDE SEQUENCE [LARGE SCALE GENOMIC DNA]</scope>
    <source>
        <strain evidence="2 3">cv. Chiifu-401-42</strain>
    </source>
</reference>